<proteinExistence type="predicted"/>
<evidence type="ECO:0000313" key="1">
    <source>
        <dbReference type="EMBL" id="OYN85859.1"/>
    </source>
</evidence>
<reference evidence="1 2" key="1">
    <citation type="submission" date="2017-07" db="EMBL/GenBank/DDBJ databases">
        <title>Draft whole genome sequences of clinical Proprionibacteriaceae strains.</title>
        <authorList>
            <person name="Bernier A.-M."/>
            <person name="Bernard K."/>
            <person name="Domingo M.-C."/>
        </authorList>
    </citation>
    <scope>NUCLEOTIDE SEQUENCE [LARGE SCALE GENOMIC DNA]</scope>
    <source>
        <strain evidence="1 2">NML 160184</strain>
    </source>
</reference>
<name>A0A255E2S6_9ACTN</name>
<comment type="caution">
    <text evidence="1">The sequence shown here is derived from an EMBL/GenBank/DDBJ whole genome shotgun (WGS) entry which is preliminary data.</text>
</comment>
<accession>A0A255E2S6</accession>
<dbReference type="Proteomes" id="UP000216533">
    <property type="component" value="Unassembled WGS sequence"/>
</dbReference>
<gene>
    <name evidence="1" type="ORF">CGZ92_10240</name>
</gene>
<dbReference type="RefSeq" id="WP_094451293.1">
    <property type="nucleotide sequence ID" value="NZ_NMVI01000023.1"/>
</dbReference>
<sequence>MSVGLPPQQMEAAKRRKLKQVAPAPGWIMPEEQSAEHSEAYNATHGPSQAAVVHTGPSGLLVGEAAGGPVTVRLFRNRPTRILTTVPEYMLWLFAFRCVSLGAHLSILADEHRRWQALAGTVERCGGTVDLLGKGGVVPSQGRPYRPSLVIDDASFYDGLQAPLGPWQAMLAQVDAAASGAVHWLRSADMALLSPANSRTVENLRRAYALNQRQTKMCANIDGNEAVLVMPRRVVRVQIPPTQSEYRLLFGG</sequence>
<dbReference type="EMBL" id="NMVI01000023">
    <property type="protein sequence ID" value="OYN85859.1"/>
    <property type="molecule type" value="Genomic_DNA"/>
</dbReference>
<dbReference type="AlphaFoldDB" id="A0A255E2S6"/>
<evidence type="ECO:0000313" key="2">
    <source>
        <dbReference type="Proteomes" id="UP000216533"/>
    </source>
</evidence>
<organism evidence="1 2">
    <name type="scientific">Parenemella sanctibonifatiensis</name>
    <dbReference type="NCBI Taxonomy" id="2016505"/>
    <lineage>
        <taxon>Bacteria</taxon>
        <taxon>Bacillati</taxon>
        <taxon>Actinomycetota</taxon>
        <taxon>Actinomycetes</taxon>
        <taxon>Propionibacteriales</taxon>
        <taxon>Propionibacteriaceae</taxon>
        <taxon>Parenemella</taxon>
    </lineage>
</organism>
<protein>
    <submittedName>
        <fullName evidence="1">Uncharacterized protein</fullName>
    </submittedName>
</protein>